<evidence type="ECO:0000313" key="2">
    <source>
        <dbReference type="Proteomes" id="UP000035720"/>
    </source>
</evidence>
<accession>A0A077M976</accession>
<reference evidence="1 2" key="1">
    <citation type="journal article" date="2013" name="ISME J.">
        <title>A metabolic model for members of the genus Tetrasphaera involved in enhanced biological phosphorus removal.</title>
        <authorList>
            <person name="Kristiansen R."/>
            <person name="Nguyen H.T.T."/>
            <person name="Saunders A.M."/>
            <person name="Nielsen J.L."/>
            <person name="Wimmer R."/>
            <person name="Le V.Q."/>
            <person name="McIlroy S.J."/>
            <person name="Petrovski S."/>
            <person name="Seviour R.J."/>
            <person name="Calteau A."/>
            <person name="Nielsen K.L."/>
            <person name="Nielsen P.H."/>
        </authorList>
    </citation>
    <scope>NUCLEOTIDE SEQUENCE [LARGE SCALE GENOMIC DNA]</scope>
    <source>
        <strain evidence="1 2">Ben 74</strain>
    </source>
</reference>
<dbReference type="Proteomes" id="UP000035720">
    <property type="component" value="Unassembled WGS sequence"/>
</dbReference>
<comment type="caution">
    <text evidence="1">The sequence shown here is derived from an EMBL/GenBank/DDBJ whole genome shotgun (WGS) entry which is preliminary data.</text>
</comment>
<evidence type="ECO:0000313" key="1">
    <source>
        <dbReference type="EMBL" id="CCI53214.1"/>
    </source>
</evidence>
<sequence length="58" mass="6419">MVAQLLLREVILCGNGTKPIPETSQRDATAQRLRERRTQVCLGASASRARSSQPKRRG</sequence>
<protein>
    <submittedName>
        <fullName evidence="1">Uncharacterized protein</fullName>
    </submittedName>
</protein>
<proteinExistence type="predicted"/>
<dbReference type="AlphaFoldDB" id="A0A077M976"/>
<name>A0A077M976_9MICO</name>
<keyword evidence="2" id="KW-1185">Reference proteome</keyword>
<gene>
    <name evidence="1" type="ORF">BN13_310002</name>
</gene>
<organism evidence="1 2">
    <name type="scientific">Nostocoides jenkinsii Ben 74</name>
    <dbReference type="NCBI Taxonomy" id="1193518"/>
    <lineage>
        <taxon>Bacteria</taxon>
        <taxon>Bacillati</taxon>
        <taxon>Actinomycetota</taxon>
        <taxon>Actinomycetes</taxon>
        <taxon>Micrococcales</taxon>
        <taxon>Intrasporangiaceae</taxon>
        <taxon>Nostocoides</taxon>
    </lineage>
</organism>
<dbReference type="EMBL" id="CAJC01000141">
    <property type="protein sequence ID" value="CCI53214.1"/>
    <property type="molecule type" value="Genomic_DNA"/>
</dbReference>